<evidence type="ECO:0000256" key="16">
    <source>
        <dbReference type="ARBA" id="ARBA00023209"/>
    </source>
</evidence>
<comment type="pathway">
    <text evidence="3">Phospholipid metabolism; CDP-diacylglycerol biosynthesis; CDP-diacylglycerol from sn-glycerol 3-phosphate: step 3/3.</text>
</comment>
<evidence type="ECO:0000256" key="9">
    <source>
        <dbReference type="ARBA" id="ARBA00022516"/>
    </source>
</evidence>
<dbReference type="OrthoDB" id="9799199at2"/>
<evidence type="ECO:0000256" key="15">
    <source>
        <dbReference type="ARBA" id="ARBA00023136"/>
    </source>
</evidence>
<evidence type="ECO:0000256" key="6">
    <source>
        <dbReference type="ARBA" id="ARBA00012487"/>
    </source>
</evidence>
<evidence type="ECO:0000256" key="2">
    <source>
        <dbReference type="ARBA" id="ARBA00004651"/>
    </source>
</evidence>
<evidence type="ECO:0000313" key="25">
    <source>
        <dbReference type="EMBL" id="QDU34692.1"/>
    </source>
</evidence>
<evidence type="ECO:0000256" key="3">
    <source>
        <dbReference type="ARBA" id="ARBA00005119"/>
    </source>
</evidence>
<keyword evidence="8" id="KW-1003">Cell membrane</keyword>
<comment type="catalytic activity">
    <reaction evidence="1">
        <text>a 1,2-diacyl-sn-glycero-3-phosphate + CTP + H(+) = a CDP-1,2-diacyl-sn-glycerol + diphosphate</text>
        <dbReference type="Rhea" id="RHEA:16229"/>
        <dbReference type="ChEBI" id="CHEBI:15378"/>
        <dbReference type="ChEBI" id="CHEBI:33019"/>
        <dbReference type="ChEBI" id="CHEBI:37563"/>
        <dbReference type="ChEBI" id="CHEBI:58332"/>
        <dbReference type="ChEBI" id="CHEBI:58608"/>
        <dbReference type="EC" id="2.7.7.41"/>
    </reaction>
</comment>
<protein>
    <recommendedName>
        <fullName evidence="7">Phosphatidate cytidylyltransferase</fullName>
        <ecNumber evidence="6">2.7.7.41</ecNumber>
    </recommendedName>
    <alternativeName>
        <fullName evidence="20">CDP-DAG synthase</fullName>
    </alternativeName>
    <alternativeName>
        <fullName evidence="22">CDP-DG synthase</fullName>
    </alternativeName>
    <alternativeName>
        <fullName evidence="18">CDP-diacylglycerol synthase</fullName>
    </alternativeName>
    <alternativeName>
        <fullName evidence="21">CDP-diglyceride pyrophosphorylase</fullName>
    </alternativeName>
    <alternativeName>
        <fullName evidence="23">CDP-diglyceride synthase</fullName>
    </alternativeName>
    <alternativeName>
        <fullName evidence="19">CTP:phosphatidate cytidylyltransferase</fullName>
    </alternativeName>
</protein>
<feature type="transmembrane region" description="Helical" evidence="24">
    <location>
        <begin position="246"/>
        <end position="267"/>
    </location>
</feature>
<comment type="similarity">
    <text evidence="5">Belongs to the CDS family.</text>
</comment>
<dbReference type="GO" id="GO:0016024">
    <property type="term" value="P:CDP-diacylglycerol biosynthetic process"/>
    <property type="evidence" value="ECO:0007669"/>
    <property type="project" value="TreeGrafter"/>
</dbReference>
<keyword evidence="12 25" id="KW-0548">Nucleotidyltransferase</keyword>
<sequence>MLKYRLTFGPLMIAALLGLIWLDNRLDQIDISGTWMQDLFMGRAYLPAGLVMLGLFLLLITLSVGELVRMFRAKDARVDFLMLWLSGMIGCTLVYVIPYTLDSQTTIAIYASFMAGLFMLTLLRLAFKKTTKGALLIGSITMFGFIYIGVLPGFYLAIRRWHEAWVVAAIILIIKSCDIGAFFTGCSIGKHKMIPWLSPKKTWEGLAGGVIFAGLVSMGMVALGNWTGVLGRFEGGREFVTHEYPLWFGFVVGMAFGILGQAGDLTASMFKRDANIKDSGSVIPGFGGLIDVLDSPVLVAPFAYWVLVIAEVFSR</sequence>
<evidence type="ECO:0000256" key="22">
    <source>
        <dbReference type="ARBA" id="ARBA00032743"/>
    </source>
</evidence>
<keyword evidence="26" id="KW-1185">Reference proteome</keyword>
<dbReference type="GO" id="GO:0005886">
    <property type="term" value="C:plasma membrane"/>
    <property type="evidence" value="ECO:0007669"/>
    <property type="project" value="UniProtKB-SubCell"/>
</dbReference>
<dbReference type="EC" id="2.7.7.41" evidence="6"/>
<evidence type="ECO:0000256" key="18">
    <source>
        <dbReference type="ARBA" id="ARBA00029893"/>
    </source>
</evidence>
<evidence type="ECO:0000256" key="4">
    <source>
        <dbReference type="ARBA" id="ARBA00005189"/>
    </source>
</evidence>
<dbReference type="GO" id="GO:0004605">
    <property type="term" value="F:phosphatidate cytidylyltransferase activity"/>
    <property type="evidence" value="ECO:0007669"/>
    <property type="project" value="UniProtKB-EC"/>
</dbReference>
<evidence type="ECO:0000256" key="1">
    <source>
        <dbReference type="ARBA" id="ARBA00001698"/>
    </source>
</evidence>
<evidence type="ECO:0000256" key="11">
    <source>
        <dbReference type="ARBA" id="ARBA00022692"/>
    </source>
</evidence>
<evidence type="ECO:0000256" key="5">
    <source>
        <dbReference type="ARBA" id="ARBA00010185"/>
    </source>
</evidence>
<evidence type="ECO:0000256" key="14">
    <source>
        <dbReference type="ARBA" id="ARBA00023098"/>
    </source>
</evidence>
<feature type="transmembrane region" description="Helical" evidence="24">
    <location>
        <begin position="46"/>
        <end position="68"/>
    </location>
</feature>
<evidence type="ECO:0000256" key="17">
    <source>
        <dbReference type="ARBA" id="ARBA00023264"/>
    </source>
</evidence>
<proteinExistence type="inferred from homology"/>
<dbReference type="Pfam" id="PF01148">
    <property type="entry name" value="CTP_transf_1"/>
    <property type="match status" value="1"/>
</dbReference>
<evidence type="ECO:0000256" key="19">
    <source>
        <dbReference type="ARBA" id="ARBA00031825"/>
    </source>
</evidence>
<dbReference type="RefSeq" id="WP_145078895.1">
    <property type="nucleotide sequence ID" value="NZ_CP036425.1"/>
</dbReference>
<evidence type="ECO:0000256" key="8">
    <source>
        <dbReference type="ARBA" id="ARBA00022475"/>
    </source>
</evidence>
<dbReference type="KEGG" id="pcor:KS4_27660"/>
<feature type="transmembrane region" description="Helical" evidence="24">
    <location>
        <begin position="205"/>
        <end position="226"/>
    </location>
</feature>
<dbReference type="Proteomes" id="UP000317369">
    <property type="component" value="Chromosome"/>
</dbReference>
<evidence type="ECO:0000256" key="20">
    <source>
        <dbReference type="ARBA" id="ARBA00032253"/>
    </source>
</evidence>
<evidence type="ECO:0000313" key="26">
    <source>
        <dbReference type="Proteomes" id="UP000317369"/>
    </source>
</evidence>
<keyword evidence="13 24" id="KW-1133">Transmembrane helix</keyword>
<dbReference type="EMBL" id="CP036425">
    <property type="protein sequence ID" value="QDU34692.1"/>
    <property type="molecule type" value="Genomic_DNA"/>
</dbReference>
<dbReference type="AlphaFoldDB" id="A0A517YWV5"/>
<keyword evidence="14" id="KW-0443">Lipid metabolism</keyword>
<evidence type="ECO:0000256" key="23">
    <source>
        <dbReference type="ARBA" id="ARBA00033406"/>
    </source>
</evidence>
<feature type="transmembrane region" description="Helical" evidence="24">
    <location>
        <begin position="134"/>
        <end position="158"/>
    </location>
</feature>
<evidence type="ECO:0000256" key="13">
    <source>
        <dbReference type="ARBA" id="ARBA00022989"/>
    </source>
</evidence>
<dbReference type="PANTHER" id="PTHR46382">
    <property type="entry name" value="PHOSPHATIDATE CYTIDYLYLTRANSFERASE"/>
    <property type="match status" value="1"/>
</dbReference>
<organism evidence="25 26">
    <name type="scientific">Poriferisphaera corsica</name>
    <dbReference type="NCBI Taxonomy" id="2528020"/>
    <lineage>
        <taxon>Bacteria</taxon>
        <taxon>Pseudomonadati</taxon>
        <taxon>Planctomycetota</taxon>
        <taxon>Phycisphaerae</taxon>
        <taxon>Phycisphaerales</taxon>
        <taxon>Phycisphaeraceae</taxon>
        <taxon>Poriferisphaera</taxon>
    </lineage>
</organism>
<evidence type="ECO:0000256" key="24">
    <source>
        <dbReference type="SAM" id="Phobius"/>
    </source>
</evidence>
<keyword evidence="11 24" id="KW-0812">Transmembrane</keyword>
<name>A0A517YWV5_9BACT</name>
<evidence type="ECO:0000256" key="10">
    <source>
        <dbReference type="ARBA" id="ARBA00022679"/>
    </source>
</evidence>
<keyword evidence="17" id="KW-1208">Phospholipid metabolism</keyword>
<feature type="transmembrane region" description="Helical" evidence="24">
    <location>
        <begin position="107"/>
        <end position="127"/>
    </location>
</feature>
<feature type="transmembrane region" description="Helical" evidence="24">
    <location>
        <begin position="80"/>
        <end position="101"/>
    </location>
</feature>
<keyword evidence="16" id="KW-0594">Phospholipid biosynthesis</keyword>
<evidence type="ECO:0000256" key="7">
    <source>
        <dbReference type="ARBA" id="ARBA00019373"/>
    </source>
</evidence>
<comment type="subcellular location">
    <subcellularLocation>
        <location evidence="2">Cell membrane</location>
        <topology evidence="2">Multi-pass membrane protein</topology>
    </subcellularLocation>
</comment>
<evidence type="ECO:0000256" key="12">
    <source>
        <dbReference type="ARBA" id="ARBA00022695"/>
    </source>
</evidence>
<keyword evidence="10 25" id="KW-0808">Transferase</keyword>
<accession>A0A517YWV5</accession>
<feature type="transmembrane region" description="Helical" evidence="24">
    <location>
        <begin position="164"/>
        <end position="184"/>
    </location>
</feature>
<keyword evidence="9" id="KW-0444">Lipid biosynthesis</keyword>
<dbReference type="PANTHER" id="PTHR46382:SF1">
    <property type="entry name" value="PHOSPHATIDATE CYTIDYLYLTRANSFERASE"/>
    <property type="match status" value="1"/>
</dbReference>
<comment type="pathway">
    <text evidence="4">Lipid metabolism.</text>
</comment>
<evidence type="ECO:0000256" key="21">
    <source>
        <dbReference type="ARBA" id="ARBA00032396"/>
    </source>
</evidence>
<keyword evidence="15 24" id="KW-0472">Membrane</keyword>
<gene>
    <name evidence="25" type="primary">cdsA</name>
    <name evidence="25" type="ORF">KS4_27660</name>
</gene>
<reference evidence="25 26" key="1">
    <citation type="submission" date="2019-02" db="EMBL/GenBank/DDBJ databases">
        <title>Deep-cultivation of Planctomycetes and their phenomic and genomic characterization uncovers novel biology.</title>
        <authorList>
            <person name="Wiegand S."/>
            <person name="Jogler M."/>
            <person name="Boedeker C."/>
            <person name="Pinto D."/>
            <person name="Vollmers J."/>
            <person name="Rivas-Marin E."/>
            <person name="Kohn T."/>
            <person name="Peeters S.H."/>
            <person name="Heuer A."/>
            <person name="Rast P."/>
            <person name="Oberbeckmann S."/>
            <person name="Bunk B."/>
            <person name="Jeske O."/>
            <person name="Meyerdierks A."/>
            <person name="Storesund J.E."/>
            <person name="Kallscheuer N."/>
            <person name="Luecker S."/>
            <person name="Lage O.M."/>
            <person name="Pohl T."/>
            <person name="Merkel B.J."/>
            <person name="Hornburger P."/>
            <person name="Mueller R.-W."/>
            <person name="Bruemmer F."/>
            <person name="Labrenz M."/>
            <person name="Spormann A.M."/>
            <person name="Op den Camp H."/>
            <person name="Overmann J."/>
            <person name="Amann R."/>
            <person name="Jetten M.S.M."/>
            <person name="Mascher T."/>
            <person name="Medema M.H."/>
            <person name="Devos D.P."/>
            <person name="Kaster A.-K."/>
            <person name="Ovreas L."/>
            <person name="Rohde M."/>
            <person name="Galperin M.Y."/>
            <person name="Jogler C."/>
        </authorList>
    </citation>
    <scope>NUCLEOTIDE SEQUENCE [LARGE SCALE GENOMIC DNA]</scope>
    <source>
        <strain evidence="25 26">KS4</strain>
    </source>
</reference>